<sequence>MAWACRMAATGILLIGAAGFGGGGGGAAAAAGGGGGGGGAAAAAAATGGGGGGGGGAAAAGAGASAGFAAAFGASPVTFSLNSCWPALTVSPSATKISSIIPWAGDGTPTVVLSVSISMTTSSAATASPTFFSNFTSPSDTESANGGTFTISEFSIRADVKMVRSSPHSGARIEF</sequence>
<evidence type="ECO:0000256" key="1">
    <source>
        <dbReference type="SAM" id="SignalP"/>
    </source>
</evidence>
<reference evidence="2" key="1">
    <citation type="submission" date="2018-01" db="EMBL/GenBank/DDBJ databases">
        <title>An insight into the sialome of Amazonian anophelines.</title>
        <authorList>
            <person name="Ribeiro J.M."/>
            <person name="Scarpassa V."/>
            <person name="Calvo E."/>
        </authorList>
    </citation>
    <scope>NUCLEOTIDE SEQUENCE</scope>
    <source>
        <tissue evidence="2">Salivary glands</tissue>
    </source>
</reference>
<dbReference type="AlphaFoldDB" id="A0A2M3Z5I4"/>
<accession>A0A2M3Z5I4</accession>
<keyword evidence="1" id="KW-0732">Signal</keyword>
<feature type="signal peptide" evidence="1">
    <location>
        <begin position="1"/>
        <end position="19"/>
    </location>
</feature>
<organism evidence="2">
    <name type="scientific">Anopheles braziliensis</name>
    <dbReference type="NCBI Taxonomy" id="58242"/>
    <lineage>
        <taxon>Eukaryota</taxon>
        <taxon>Metazoa</taxon>
        <taxon>Ecdysozoa</taxon>
        <taxon>Arthropoda</taxon>
        <taxon>Hexapoda</taxon>
        <taxon>Insecta</taxon>
        <taxon>Pterygota</taxon>
        <taxon>Neoptera</taxon>
        <taxon>Endopterygota</taxon>
        <taxon>Diptera</taxon>
        <taxon>Nematocera</taxon>
        <taxon>Culicoidea</taxon>
        <taxon>Culicidae</taxon>
        <taxon>Anophelinae</taxon>
        <taxon>Anopheles</taxon>
    </lineage>
</organism>
<evidence type="ECO:0000313" key="2">
    <source>
        <dbReference type="EMBL" id="MBW23765.1"/>
    </source>
</evidence>
<dbReference type="EMBL" id="GGFM01003014">
    <property type="protein sequence ID" value="MBW23765.1"/>
    <property type="molecule type" value="Transcribed_RNA"/>
</dbReference>
<feature type="chain" id="PRO_5014753171" evidence="1">
    <location>
        <begin position="20"/>
        <end position="175"/>
    </location>
</feature>
<proteinExistence type="predicted"/>
<protein>
    <submittedName>
        <fullName evidence="2">Putative glycine-rich cell wall structural protein 1</fullName>
    </submittedName>
</protein>
<name>A0A2M3Z5I4_9DIPT</name>